<reference evidence="1 2" key="1">
    <citation type="submission" date="2019-03" db="EMBL/GenBank/DDBJ databases">
        <title>First draft genome of Liparis tanakae, snailfish: a comprehensive survey of snailfish specific genes.</title>
        <authorList>
            <person name="Kim W."/>
            <person name="Song I."/>
            <person name="Jeong J.-H."/>
            <person name="Kim D."/>
            <person name="Kim S."/>
            <person name="Ryu S."/>
            <person name="Song J.Y."/>
            <person name="Lee S.K."/>
        </authorList>
    </citation>
    <scope>NUCLEOTIDE SEQUENCE [LARGE SCALE GENOMIC DNA]</scope>
    <source>
        <tissue evidence="1">Muscle</tissue>
    </source>
</reference>
<keyword evidence="2" id="KW-1185">Reference proteome</keyword>
<protein>
    <submittedName>
        <fullName evidence="1">Uncharacterized protein</fullName>
    </submittedName>
</protein>
<sequence length="100" mass="10435">MKSLRNNPTESRAEAGTSIVISERASLVGSSQRFAATDPRPSPWNYATAVQPIKPSSPSHPQHKLTSIPITSVHSCEKLSEDAAAAALSARGSSEGAPVP</sequence>
<dbReference type="Proteomes" id="UP000314294">
    <property type="component" value="Unassembled WGS sequence"/>
</dbReference>
<organism evidence="1 2">
    <name type="scientific">Liparis tanakae</name>
    <name type="common">Tanaka's snailfish</name>
    <dbReference type="NCBI Taxonomy" id="230148"/>
    <lineage>
        <taxon>Eukaryota</taxon>
        <taxon>Metazoa</taxon>
        <taxon>Chordata</taxon>
        <taxon>Craniata</taxon>
        <taxon>Vertebrata</taxon>
        <taxon>Euteleostomi</taxon>
        <taxon>Actinopterygii</taxon>
        <taxon>Neopterygii</taxon>
        <taxon>Teleostei</taxon>
        <taxon>Neoteleostei</taxon>
        <taxon>Acanthomorphata</taxon>
        <taxon>Eupercaria</taxon>
        <taxon>Perciformes</taxon>
        <taxon>Cottioidei</taxon>
        <taxon>Cottales</taxon>
        <taxon>Liparidae</taxon>
        <taxon>Liparis</taxon>
    </lineage>
</organism>
<proteinExistence type="predicted"/>
<evidence type="ECO:0000313" key="2">
    <source>
        <dbReference type="Proteomes" id="UP000314294"/>
    </source>
</evidence>
<name>A0A4Z2HIR1_9TELE</name>
<gene>
    <name evidence="1" type="ORF">EYF80_024102</name>
</gene>
<evidence type="ECO:0000313" key="1">
    <source>
        <dbReference type="EMBL" id="TNN65698.1"/>
    </source>
</evidence>
<comment type="caution">
    <text evidence="1">The sequence shown here is derived from an EMBL/GenBank/DDBJ whole genome shotgun (WGS) entry which is preliminary data.</text>
</comment>
<dbReference type="AlphaFoldDB" id="A0A4Z2HIR1"/>
<dbReference type="EMBL" id="SRLO01000231">
    <property type="protein sequence ID" value="TNN65698.1"/>
    <property type="molecule type" value="Genomic_DNA"/>
</dbReference>
<accession>A0A4Z2HIR1</accession>